<accession>D8K8E8</accession>
<sequence length="43" mass="4921">MDKERMIDLIWFFVAISVFSTVIFFARDSIADLIAAITKGVRL</sequence>
<gene>
    <name evidence="2" type="ordered locus">Nwat_2236</name>
</gene>
<keyword evidence="3" id="KW-1185">Reference proteome</keyword>
<keyword evidence="1" id="KW-0812">Transmembrane</keyword>
<keyword evidence="1" id="KW-1133">Transmembrane helix</keyword>
<dbReference type="KEGG" id="nwa:Nwat_2236"/>
<evidence type="ECO:0000313" key="3">
    <source>
        <dbReference type="Proteomes" id="UP000000393"/>
    </source>
</evidence>
<evidence type="ECO:0000313" key="2">
    <source>
        <dbReference type="EMBL" id="ADJ29068.1"/>
    </source>
</evidence>
<evidence type="ECO:0000256" key="1">
    <source>
        <dbReference type="SAM" id="Phobius"/>
    </source>
</evidence>
<dbReference type="HOGENOM" id="CLU_3236679_0_0_6"/>
<organism evidence="2 3">
    <name type="scientific">Nitrosococcus watsoni (strain C-113)</name>
    <dbReference type="NCBI Taxonomy" id="105559"/>
    <lineage>
        <taxon>Bacteria</taxon>
        <taxon>Pseudomonadati</taxon>
        <taxon>Pseudomonadota</taxon>
        <taxon>Gammaproteobacteria</taxon>
        <taxon>Chromatiales</taxon>
        <taxon>Chromatiaceae</taxon>
        <taxon>Nitrosococcus</taxon>
    </lineage>
</organism>
<name>D8K8E8_NITWC</name>
<reference evidence="2 3" key="1">
    <citation type="submission" date="2010-06" db="EMBL/GenBank/DDBJ databases">
        <title>Complete sequence of chromosome of Nitrosococcus watsoni C-113.</title>
        <authorList>
            <consortium name="US DOE Joint Genome Institute"/>
            <person name="Lucas S."/>
            <person name="Copeland A."/>
            <person name="Lapidus A."/>
            <person name="Cheng J.-F."/>
            <person name="Bruce D."/>
            <person name="Goodwin L."/>
            <person name="Pitluck S."/>
            <person name="Malfatti S.A."/>
            <person name="Chain P.S.G."/>
            <person name="Land M."/>
            <person name="Hauser L."/>
            <person name="Kyrpides N."/>
            <person name="Ivanova N."/>
            <person name="Cambell M.A."/>
            <person name="Heidelberg J.F."/>
            <person name="Klotz M.G."/>
            <person name="Woyke T."/>
        </authorList>
    </citation>
    <scope>NUCLEOTIDE SEQUENCE [LARGE SCALE GENOMIC DNA]</scope>
    <source>
        <strain evidence="2 3">C-113</strain>
    </source>
</reference>
<dbReference type="AlphaFoldDB" id="D8K8E8"/>
<dbReference type="EMBL" id="CP002086">
    <property type="protein sequence ID" value="ADJ29068.1"/>
    <property type="molecule type" value="Genomic_DNA"/>
</dbReference>
<protein>
    <submittedName>
        <fullName evidence="2">Uncharacterized protein</fullName>
    </submittedName>
</protein>
<dbReference type="RefSeq" id="WP_013221141.1">
    <property type="nucleotide sequence ID" value="NC_014315.1"/>
</dbReference>
<dbReference type="Proteomes" id="UP000000393">
    <property type="component" value="Chromosome"/>
</dbReference>
<keyword evidence="1" id="KW-0472">Membrane</keyword>
<proteinExistence type="predicted"/>
<feature type="transmembrane region" description="Helical" evidence="1">
    <location>
        <begin position="6"/>
        <end position="26"/>
    </location>
</feature>